<dbReference type="STRING" id="1328760.A0A165J312"/>
<keyword evidence="5" id="KW-1185">Reference proteome</keyword>
<evidence type="ECO:0000256" key="2">
    <source>
        <dbReference type="SAM" id="MobiDB-lite"/>
    </source>
</evidence>
<feature type="compositionally biased region" description="Polar residues" evidence="2">
    <location>
        <begin position="583"/>
        <end position="594"/>
    </location>
</feature>
<evidence type="ECO:0000256" key="1">
    <source>
        <dbReference type="SAM" id="Coils"/>
    </source>
</evidence>
<feature type="compositionally biased region" description="Basic and acidic residues" evidence="2">
    <location>
        <begin position="600"/>
        <end position="612"/>
    </location>
</feature>
<feature type="coiled-coil region" evidence="1">
    <location>
        <begin position="171"/>
        <end position="198"/>
    </location>
</feature>
<dbReference type="Proteomes" id="UP000076632">
    <property type="component" value="Unassembled WGS sequence"/>
</dbReference>
<feature type="compositionally biased region" description="Polar residues" evidence="2">
    <location>
        <begin position="293"/>
        <end position="304"/>
    </location>
</feature>
<feature type="signal peptide" evidence="3">
    <location>
        <begin position="1"/>
        <end position="26"/>
    </location>
</feature>
<keyword evidence="1" id="KW-0175">Coiled coil</keyword>
<dbReference type="EMBL" id="KV407455">
    <property type="protein sequence ID" value="KZF25661.1"/>
    <property type="molecule type" value="Genomic_DNA"/>
</dbReference>
<dbReference type="GeneID" id="28895998"/>
<feature type="region of interest" description="Disordered" evidence="2">
    <location>
        <begin position="646"/>
        <end position="670"/>
    </location>
</feature>
<dbReference type="OrthoDB" id="5410764at2759"/>
<feature type="region of interest" description="Disordered" evidence="2">
    <location>
        <begin position="270"/>
        <end position="365"/>
    </location>
</feature>
<evidence type="ECO:0000313" key="4">
    <source>
        <dbReference type="EMBL" id="KZF25661.1"/>
    </source>
</evidence>
<evidence type="ECO:0008006" key="6">
    <source>
        <dbReference type="Google" id="ProtNLM"/>
    </source>
</evidence>
<protein>
    <recommendedName>
        <fullName evidence="6">RING-type domain-containing protein</fullName>
    </recommendedName>
</protein>
<accession>A0A165J312</accession>
<proteinExistence type="predicted"/>
<feature type="region of interest" description="Disordered" evidence="2">
    <location>
        <begin position="579"/>
        <end position="620"/>
    </location>
</feature>
<organism evidence="4 5">
    <name type="scientific">Xylona heveae (strain CBS 132557 / TC161)</name>
    <dbReference type="NCBI Taxonomy" id="1328760"/>
    <lineage>
        <taxon>Eukaryota</taxon>
        <taxon>Fungi</taxon>
        <taxon>Dikarya</taxon>
        <taxon>Ascomycota</taxon>
        <taxon>Pezizomycotina</taxon>
        <taxon>Xylonomycetes</taxon>
        <taxon>Xylonales</taxon>
        <taxon>Xylonaceae</taxon>
        <taxon>Xylona</taxon>
    </lineage>
</organism>
<sequence length="870" mass="95914">MATTAPGKSLGLSAVGILFSCGFCQASISDVYSRAEDSDGLRGGTALPGASTAKFWLAECTHLICGAHLDGGGVPFYAAGSHPKAPCPICRNERGITTPLRLYWVHGISPGQYDPEIPQEYFVVPPQHVTGSEPALSAMRFQYLSLIRYGTKVLEKLSTSEYQKIEFQKLLTAEANTNQELRQEIQKLKSYAENLETRATELESWKTREAELKHFVKILDPLTRENEMMRQQLIILGLETPKTDYKLDHSLNPSAGHAATQVQGKILQNALPGGDQADDVASATPKDLHSGAHNASFQEDTATTPVKLAAPDYTPSHADSEDAGVPLKTENLSAKRRRPSNETLDPDAPKPTRKLLSRDLMPPPPLPGSSRITGLMQQTTNQANNVSSAIARQGHNPSNASYPAARTGLLAASPEMNLQNLSLKPSSTEFRGGKPDAPQRQSQFQENFPASRYNETLSESASRGSSLFQEQQTGNANREDVTQPLPGLLQAMYHETSFIRPTVQSGEHGAKTAPQRAYPIQNYFPVQRYSTGSPLATNNLAPPPFAGGISEADLRNDPFVSPLRHEIPVQRFSTPASGRYANTRLSDTLSTPSISGGRGYEGRRYTNPRHLDTSSVASPFFKTTFPPNDLPSILERRNKNAGTRLHKSSFFENEASESRLNPPPRKESLTFRHKPFRSRGGDIIDALLEKERKKNLAHTYPTSDNIPSISNRFPFADTSRGILGGDGRIRSDISNFWQENDKDMPPPIPETSTRGRTSLYNALMNPPVRKVFSDDRAASMTADTLPDFLKYPPRTTSSRFEGRGLSAFHRTSYYPSRQSTSHMGRQDQSQGQSQGHRPLSSFLRQGTLNDSSSSPPQRRYFPQGRRSVQR</sequence>
<feature type="region of interest" description="Disordered" evidence="2">
    <location>
        <begin position="425"/>
        <end position="481"/>
    </location>
</feature>
<evidence type="ECO:0000256" key="3">
    <source>
        <dbReference type="SAM" id="SignalP"/>
    </source>
</evidence>
<feature type="compositionally biased region" description="Polar residues" evidence="2">
    <location>
        <begin position="439"/>
        <end position="476"/>
    </location>
</feature>
<name>A0A165J312_XYLHT</name>
<feature type="chain" id="PRO_5007859718" description="RING-type domain-containing protein" evidence="3">
    <location>
        <begin position="27"/>
        <end position="870"/>
    </location>
</feature>
<gene>
    <name evidence="4" type="ORF">L228DRAFT_236735</name>
</gene>
<dbReference type="RefSeq" id="XP_018191216.1">
    <property type="nucleotide sequence ID" value="XM_018330861.1"/>
</dbReference>
<dbReference type="InParanoid" id="A0A165J312"/>
<reference evidence="4 5" key="1">
    <citation type="journal article" date="2016" name="Fungal Biol.">
        <title>The genome of Xylona heveae provides a window into fungal endophytism.</title>
        <authorList>
            <person name="Gazis R."/>
            <person name="Kuo A."/>
            <person name="Riley R."/>
            <person name="LaButti K."/>
            <person name="Lipzen A."/>
            <person name="Lin J."/>
            <person name="Amirebrahimi M."/>
            <person name="Hesse C.N."/>
            <person name="Spatafora J.W."/>
            <person name="Henrissat B."/>
            <person name="Hainaut M."/>
            <person name="Grigoriev I.V."/>
            <person name="Hibbett D.S."/>
        </authorList>
    </citation>
    <scope>NUCLEOTIDE SEQUENCE [LARGE SCALE GENOMIC DNA]</scope>
    <source>
        <strain evidence="4 5">TC161</strain>
    </source>
</reference>
<dbReference type="OMA" id="KERREWH"/>
<evidence type="ECO:0000313" key="5">
    <source>
        <dbReference type="Proteomes" id="UP000076632"/>
    </source>
</evidence>
<feature type="compositionally biased region" description="Low complexity" evidence="2">
    <location>
        <begin position="826"/>
        <end position="835"/>
    </location>
</feature>
<keyword evidence="3" id="KW-0732">Signal</keyword>
<feature type="compositionally biased region" description="Polar residues" evidence="2">
    <location>
        <begin position="842"/>
        <end position="856"/>
    </location>
</feature>
<dbReference type="AlphaFoldDB" id="A0A165J312"/>
<feature type="region of interest" description="Disordered" evidence="2">
    <location>
        <begin position="815"/>
        <end position="870"/>
    </location>
</feature>